<dbReference type="SUPFAM" id="SSF53756">
    <property type="entry name" value="UDP-Glycosyltransferase/glycogen phosphorylase"/>
    <property type="match status" value="1"/>
</dbReference>
<dbReference type="Pfam" id="PF00201">
    <property type="entry name" value="UDPGT"/>
    <property type="match status" value="1"/>
</dbReference>
<dbReference type="PANTHER" id="PTHR48049">
    <property type="entry name" value="GLYCOSYLTRANSFERASE"/>
    <property type="match status" value="1"/>
</dbReference>
<evidence type="ECO:0000313" key="3">
    <source>
        <dbReference type="Proteomes" id="UP000823388"/>
    </source>
</evidence>
<dbReference type="Proteomes" id="UP000823388">
    <property type="component" value="Chromosome 8N"/>
</dbReference>
<dbReference type="OrthoDB" id="5835829at2759"/>
<comment type="caution">
    <text evidence="2">The sequence shown here is derived from an EMBL/GenBank/DDBJ whole genome shotgun (WGS) entry which is preliminary data.</text>
</comment>
<dbReference type="InterPro" id="IPR002213">
    <property type="entry name" value="UDP_glucos_trans"/>
</dbReference>
<dbReference type="PANTHER" id="PTHR48049:SF84">
    <property type="entry name" value="UDP-GLYCOSYLTRANSFERASE 79A6"/>
    <property type="match status" value="1"/>
</dbReference>
<evidence type="ECO:0000256" key="1">
    <source>
        <dbReference type="ARBA" id="ARBA00022679"/>
    </source>
</evidence>
<keyword evidence="3" id="KW-1185">Reference proteome</keyword>
<protein>
    <recommendedName>
        <fullName evidence="4">Glycosyltransferase</fullName>
    </recommendedName>
</protein>
<gene>
    <name evidence="2" type="ORF">PVAP13_8NG263200</name>
</gene>
<dbReference type="CDD" id="cd03784">
    <property type="entry name" value="GT1_Gtf-like"/>
    <property type="match status" value="1"/>
</dbReference>
<dbReference type="EMBL" id="CM029052">
    <property type="protein sequence ID" value="KAG2557737.1"/>
    <property type="molecule type" value="Genomic_DNA"/>
</dbReference>
<reference evidence="2" key="1">
    <citation type="submission" date="2020-05" db="EMBL/GenBank/DDBJ databases">
        <title>WGS assembly of Panicum virgatum.</title>
        <authorList>
            <person name="Lovell J.T."/>
            <person name="Jenkins J."/>
            <person name="Shu S."/>
            <person name="Juenger T.E."/>
            <person name="Schmutz J."/>
        </authorList>
    </citation>
    <scope>NUCLEOTIDE SEQUENCE</scope>
    <source>
        <strain evidence="2">AP13</strain>
    </source>
</reference>
<organism evidence="2 3">
    <name type="scientific">Panicum virgatum</name>
    <name type="common">Blackwell switchgrass</name>
    <dbReference type="NCBI Taxonomy" id="38727"/>
    <lineage>
        <taxon>Eukaryota</taxon>
        <taxon>Viridiplantae</taxon>
        <taxon>Streptophyta</taxon>
        <taxon>Embryophyta</taxon>
        <taxon>Tracheophyta</taxon>
        <taxon>Spermatophyta</taxon>
        <taxon>Magnoliopsida</taxon>
        <taxon>Liliopsida</taxon>
        <taxon>Poales</taxon>
        <taxon>Poaceae</taxon>
        <taxon>PACMAD clade</taxon>
        <taxon>Panicoideae</taxon>
        <taxon>Panicodae</taxon>
        <taxon>Paniceae</taxon>
        <taxon>Panicinae</taxon>
        <taxon>Panicum</taxon>
        <taxon>Panicum sect. Hiantes</taxon>
    </lineage>
</organism>
<dbReference type="GO" id="GO:0035251">
    <property type="term" value="F:UDP-glucosyltransferase activity"/>
    <property type="evidence" value="ECO:0007669"/>
    <property type="project" value="InterPro"/>
</dbReference>
<evidence type="ECO:0008006" key="4">
    <source>
        <dbReference type="Google" id="ProtNLM"/>
    </source>
</evidence>
<evidence type="ECO:0000313" key="2">
    <source>
        <dbReference type="EMBL" id="KAG2557737.1"/>
    </source>
</evidence>
<name>A0A8T0P6E6_PANVG</name>
<dbReference type="InterPro" id="IPR050481">
    <property type="entry name" value="UDP-glycosyltransf_plant"/>
</dbReference>
<sequence>MSGGGNGSAAVPTHIVMFPWLAFGHISPFAQLTRRLIVGSGDGVFRVTFLTAAGNVTRVEAMLAEAAGTVKVAPLDLPSVPGLPAGAASTAELSADGAELLKVALDGTRPQVAALLAELRPDAVIFDFAVPWVCDVAAPLGIKPLYFNVYSAATLALLAVPARCPGGRCPSAHDLMAAPAGFTSDSPLVTLPAYQAADLTYAYESFYSLPSVYHRFIPCFEGCAAAVMKTCAEMEGPYIDYFSAQIGKPVLLAGPVVPEPPQGELEERWSSWLSSFPENAVVFASFGSETFLPAAAATELLLGLEATNRPFLVVLNFPKGADAEAELAARVPPGLEERVKGRGVLHTGWVQQQRILQHPSVGCYVNHSGFSSVVEGLAAGCRLVLLPMNTDQYINSAVFARELHVGVEVVRRGEDGWFGRDAVSDAVAAAMAAGGDGEGRKWREFLLDDAVQKGYATEFVRKLKDLVKVA</sequence>
<keyword evidence="1" id="KW-0808">Transferase</keyword>
<dbReference type="Gene3D" id="3.40.50.2000">
    <property type="entry name" value="Glycogen Phosphorylase B"/>
    <property type="match status" value="2"/>
</dbReference>
<proteinExistence type="predicted"/>
<accession>A0A8T0P6E6</accession>
<dbReference type="AlphaFoldDB" id="A0A8T0P6E6"/>
<dbReference type="FunFam" id="3.40.50.2000:FF:000257">
    <property type="entry name" value="Glycosyltransferase"/>
    <property type="match status" value="1"/>
</dbReference>